<dbReference type="InterPro" id="IPR043325">
    <property type="entry name" value="LTSS"/>
</dbReference>
<evidence type="ECO:0000256" key="4">
    <source>
        <dbReference type="ARBA" id="ARBA00023180"/>
    </source>
</evidence>
<keyword evidence="4" id="KW-0325">Glycoprotein</keyword>
<dbReference type="OrthoDB" id="695344at2759"/>
<evidence type="ECO:0000313" key="7">
    <source>
        <dbReference type="EMBL" id="RLN34758.1"/>
    </source>
</evidence>
<feature type="signal peptide" evidence="5">
    <location>
        <begin position="1"/>
        <end position="30"/>
    </location>
</feature>
<name>A0A3L6TB55_PANMI</name>
<evidence type="ECO:0000256" key="5">
    <source>
        <dbReference type="SAM" id="SignalP"/>
    </source>
</evidence>
<dbReference type="Proteomes" id="UP000275267">
    <property type="component" value="Unassembled WGS sequence"/>
</dbReference>
<gene>
    <name evidence="7" type="ORF">C2845_PM03G28440</name>
</gene>
<reference evidence="8" key="1">
    <citation type="journal article" date="2019" name="Nat. Commun.">
        <title>The genome of broomcorn millet.</title>
        <authorList>
            <person name="Zou C."/>
            <person name="Miki D."/>
            <person name="Li D."/>
            <person name="Tang Q."/>
            <person name="Xiao L."/>
            <person name="Rajput S."/>
            <person name="Deng P."/>
            <person name="Jia W."/>
            <person name="Huang R."/>
            <person name="Zhang M."/>
            <person name="Sun Y."/>
            <person name="Hu J."/>
            <person name="Fu X."/>
            <person name="Schnable P.S."/>
            <person name="Li F."/>
            <person name="Zhang H."/>
            <person name="Feng B."/>
            <person name="Zhu X."/>
            <person name="Liu R."/>
            <person name="Schnable J.C."/>
            <person name="Zhu J.-K."/>
            <person name="Zhang H."/>
        </authorList>
    </citation>
    <scope>NUCLEOTIDE SEQUENCE [LARGE SCALE GENOMIC DNA]</scope>
</reference>
<dbReference type="Gene3D" id="1.10.110.10">
    <property type="entry name" value="Plant lipid-transfer and hydrophobic proteins"/>
    <property type="match status" value="1"/>
</dbReference>
<evidence type="ECO:0000256" key="2">
    <source>
        <dbReference type="ARBA" id="ARBA00022729"/>
    </source>
</evidence>
<dbReference type="EMBL" id="PQIB02000002">
    <property type="protein sequence ID" value="RLN34758.1"/>
    <property type="molecule type" value="Genomic_DNA"/>
</dbReference>
<evidence type="ECO:0000259" key="6">
    <source>
        <dbReference type="Pfam" id="PF14368"/>
    </source>
</evidence>
<proteinExistence type="inferred from homology"/>
<evidence type="ECO:0000256" key="3">
    <source>
        <dbReference type="ARBA" id="ARBA00023157"/>
    </source>
</evidence>
<keyword evidence="2 5" id="KW-0732">Signal</keyword>
<feature type="domain" description="Bifunctional inhibitor/plant lipid transfer protein/seed storage helical" evidence="6">
    <location>
        <begin position="95"/>
        <end position="182"/>
    </location>
</feature>
<sequence>MAPSNKCTLAIALLVAFAVVAPTLPPSAAARDGGAAKAAPAPAPSASGDVRLHPMGLIDDIIGGLHIPDLPLPRILPCPPAFPIKIPFIPCRNVTPSPPPVTECRPGLAMYMPPCAGFLTSNDSSVSSPPSTCCDVIGPLFQDKSTSPLCLCHVVNGDAGELLPAPVNHTHATSLLEQCGFEFTSANVTDICANRDNVFIIPPMDADPPSPPQRRH</sequence>
<evidence type="ECO:0000313" key="8">
    <source>
        <dbReference type="Proteomes" id="UP000275267"/>
    </source>
</evidence>
<dbReference type="InterPro" id="IPR036312">
    <property type="entry name" value="Bifun_inhib/LTP/seed_sf"/>
</dbReference>
<dbReference type="SUPFAM" id="SSF47699">
    <property type="entry name" value="Bifunctional inhibitor/lipid-transfer protein/seed storage 2S albumin"/>
    <property type="match status" value="1"/>
</dbReference>
<protein>
    <recommendedName>
        <fullName evidence="6">Bifunctional inhibitor/plant lipid transfer protein/seed storage helical domain-containing protein</fullName>
    </recommendedName>
</protein>
<evidence type="ECO:0000256" key="1">
    <source>
        <dbReference type="ARBA" id="ARBA00009748"/>
    </source>
</evidence>
<accession>A0A3L6TB55</accession>
<organism evidence="7 8">
    <name type="scientific">Panicum miliaceum</name>
    <name type="common">Proso millet</name>
    <name type="synonym">Broomcorn millet</name>
    <dbReference type="NCBI Taxonomy" id="4540"/>
    <lineage>
        <taxon>Eukaryota</taxon>
        <taxon>Viridiplantae</taxon>
        <taxon>Streptophyta</taxon>
        <taxon>Embryophyta</taxon>
        <taxon>Tracheophyta</taxon>
        <taxon>Spermatophyta</taxon>
        <taxon>Magnoliopsida</taxon>
        <taxon>Liliopsida</taxon>
        <taxon>Poales</taxon>
        <taxon>Poaceae</taxon>
        <taxon>PACMAD clade</taxon>
        <taxon>Panicoideae</taxon>
        <taxon>Panicodae</taxon>
        <taxon>Paniceae</taxon>
        <taxon>Panicinae</taxon>
        <taxon>Panicum</taxon>
        <taxon>Panicum sect. Panicum</taxon>
    </lineage>
</organism>
<keyword evidence="3" id="KW-1015">Disulfide bond</keyword>
<comment type="similarity">
    <text evidence="1">Belongs to the plant LTP family.</text>
</comment>
<dbReference type="Pfam" id="PF14368">
    <property type="entry name" value="LTP_2"/>
    <property type="match status" value="1"/>
</dbReference>
<feature type="chain" id="PRO_5017953376" description="Bifunctional inhibitor/plant lipid transfer protein/seed storage helical domain-containing protein" evidence="5">
    <location>
        <begin position="31"/>
        <end position="216"/>
    </location>
</feature>
<dbReference type="InterPro" id="IPR016140">
    <property type="entry name" value="Bifunc_inhib/LTP/seed_store"/>
</dbReference>
<comment type="caution">
    <text evidence="7">The sequence shown here is derived from an EMBL/GenBank/DDBJ whole genome shotgun (WGS) entry which is preliminary data.</text>
</comment>
<keyword evidence="8" id="KW-1185">Reference proteome</keyword>
<dbReference type="PANTHER" id="PTHR33044">
    <property type="entry name" value="BIFUNCTIONAL INHIBITOR/LIPID-TRANSFER PROTEIN/SEED STORAGE 2S ALBUMIN SUPERFAMILY PROTEIN-RELATED"/>
    <property type="match status" value="1"/>
</dbReference>
<dbReference type="AlphaFoldDB" id="A0A3L6TB55"/>
<dbReference type="CDD" id="cd00010">
    <property type="entry name" value="AAI_LTSS"/>
    <property type="match status" value="1"/>
</dbReference>